<dbReference type="AlphaFoldDB" id="W1YD14"/>
<proteinExistence type="predicted"/>
<protein>
    <submittedName>
        <fullName evidence="1">Thiosulfate sulfurtransferase YnjE</fullName>
    </submittedName>
</protein>
<organism evidence="1">
    <name type="scientific">human gut metagenome</name>
    <dbReference type="NCBI Taxonomy" id="408170"/>
    <lineage>
        <taxon>unclassified sequences</taxon>
        <taxon>metagenomes</taxon>
        <taxon>organismal metagenomes</taxon>
    </lineage>
</organism>
<sequence>ALSEPSRLQKLPHFEQLVYPQWLHDLQQGKEVTAKPAGDWKVIEAAWGAPKLYLISHIPGADYIDTNEVE</sequence>
<dbReference type="InterPro" id="IPR001307">
    <property type="entry name" value="Thiosulphate_STrfase_CS"/>
</dbReference>
<dbReference type="GO" id="GO:0004792">
    <property type="term" value="F:thiosulfate-cyanide sulfurtransferase activity"/>
    <property type="evidence" value="ECO:0007669"/>
    <property type="project" value="InterPro"/>
</dbReference>
<comment type="caution">
    <text evidence="1">The sequence shown here is derived from an EMBL/GenBank/DDBJ whole genome shotgun (WGS) entry which is preliminary data.</text>
</comment>
<name>W1YD14_9ZZZZ</name>
<dbReference type="InterPro" id="IPR036873">
    <property type="entry name" value="Rhodanese-like_dom_sf"/>
</dbReference>
<evidence type="ECO:0000313" key="1">
    <source>
        <dbReference type="EMBL" id="ETJ40448.1"/>
    </source>
</evidence>
<dbReference type="PROSITE" id="PS00380">
    <property type="entry name" value="RHODANESE_1"/>
    <property type="match status" value="1"/>
</dbReference>
<gene>
    <name evidence="1" type="ORF">Q604_UNBC05655G0001</name>
</gene>
<feature type="non-terminal residue" evidence="1">
    <location>
        <position position="70"/>
    </location>
</feature>
<reference evidence="1" key="1">
    <citation type="submission" date="2013-12" db="EMBL/GenBank/DDBJ databases">
        <title>A Varibaculum cambriense genome reconstructed from a premature infant gut community with otherwise low bacterial novelty that shifts toward anaerobic metabolism during the third week of life.</title>
        <authorList>
            <person name="Brown C.T."/>
            <person name="Sharon I."/>
            <person name="Thomas B.C."/>
            <person name="Castelle C.J."/>
            <person name="Morowitz M.J."/>
            <person name="Banfield J.F."/>
        </authorList>
    </citation>
    <scope>NUCLEOTIDE SEQUENCE</scope>
</reference>
<dbReference type="Gene3D" id="3.40.250.10">
    <property type="entry name" value="Rhodanese-like domain"/>
    <property type="match status" value="1"/>
</dbReference>
<dbReference type="EMBL" id="AZMM01005655">
    <property type="protein sequence ID" value="ETJ40448.1"/>
    <property type="molecule type" value="Genomic_DNA"/>
</dbReference>
<feature type="non-terminal residue" evidence="1">
    <location>
        <position position="1"/>
    </location>
</feature>
<keyword evidence="1" id="KW-0808">Transferase</keyword>
<accession>W1YD14</accession>